<dbReference type="AlphaFoldDB" id="A0A4Q9KS32"/>
<accession>A0A4Q9KS32</accession>
<name>A0A4Q9KS32_9MICR</name>
<reference evidence="1 2" key="1">
    <citation type="submission" date="2017-12" db="EMBL/GenBank/DDBJ databases">
        <authorList>
            <person name="Pombert J.-F."/>
            <person name="Haag K.L."/>
            <person name="Ebert D."/>
        </authorList>
    </citation>
    <scope>NUCLEOTIDE SEQUENCE [LARGE SCALE GENOMIC DNA]</scope>
    <source>
        <strain evidence="1">FI-OER-3-3</strain>
    </source>
</reference>
<dbReference type="VEuPathDB" id="MicrosporidiaDB:CWI37_2211p0010"/>
<protein>
    <submittedName>
        <fullName evidence="1">Uncharacterized protein</fullName>
    </submittedName>
</protein>
<evidence type="ECO:0000313" key="1">
    <source>
        <dbReference type="EMBL" id="TBT97528.1"/>
    </source>
</evidence>
<dbReference type="EMBL" id="PITJ01002211">
    <property type="protein sequence ID" value="TBT97528.1"/>
    <property type="molecule type" value="Genomic_DNA"/>
</dbReference>
<comment type="caution">
    <text evidence="1">The sequence shown here is derived from an EMBL/GenBank/DDBJ whole genome shotgun (WGS) entry which is preliminary data.</text>
</comment>
<feature type="non-terminal residue" evidence="1">
    <location>
        <position position="1"/>
    </location>
</feature>
<proteinExistence type="predicted"/>
<organism evidence="1 2">
    <name type="scientific">Hamiltosporidium tvaerminnensis</name>
    <dbReference type="NCBI Taxonomy" id="1176355"/>
    <lineage>
        <taxon>Eukaryota</taxon>
        <taxon>Fungi</taxon>
        <taxon>Fungi incertae sedis</taxon>
        <taxon>Microsporidia</taxon>
        <taxon>Dubosqiidae</taxon>
        <taxon>Hamiltosporidium</taxon>
    </lineage>
</organism>
<gene>
    <name evidence="1" type="ORF">CWI37_2211p0010</name>
</gene>
<dbReference type="Proteomes" id="UP000292362">
    <property type="component" value="Unassembled WGS sequence"/>
</dbReference>
<evidence type="ECO:0000313" key="2">
    <source>
        <dbReference type="Proteomes" id="UP000292362"/>
    </source>
</evidence>
<sequence length="54" mass="6195">SYRFKKEYYISHFKGGTSFEEPTININGKSDIEGGIVNVKDVKEVYKSHNDVLI</sequence>